<sequence length="128" mass="14313">MKREQAAVYLVFALLMLRAQDADAELGKSSTGLDLETSPARQSLVATRFMLATWVSPGTAASLFLSFKFCSAKCDRCSFSDERTFFSNPESWSNLKLFTNIRQGQTLSEIRNRHPDTVEMLAEHAGEL</sequence>
<protein>
    <recommendedName>
        <fullName evidence="4">LysM domain-containing protein</fullName>
    </recommendedName>
</protein>
<dbReference type="EMBL" id="RDQH01000327">
    <property type="protein sequence ID" value="RXI08967.1"/>
    <property type="molecule type" value="Genomic_DNA"/>
</dbReference>
<accession>A0A498KN52</accession>
<dbReference type="AlphaFoldDB" id="A0A498KN52"/>
<proteinExistence type="predicted"/>
<organism evidence="2 3">
    <name type="scientific">Malus domestica</name>
    <name type="common">Apple</name>
    <name type="synonym">Pyrus malus</name>
    <dbReference type="NCBI Taxonomy" id="3750"/>
    <lineage>
        <taxon>Eukaryota</taxon>
        <taxon>Viridiplantae</taxon>
        <taxon>Streptophyta</taxon>
        <taxon>Embryophyta</taxon>
        <taxon>Tracheophyta</taxon>
        <taxon>Spermatophyta</taxon>
        <taxon>Magnoliopsida</taxon>
        <taxon>eudicotyledons</taxon>
        <taxon>Gunneridae</taxon>
        <taxon>Pentapetalae</taxon>
        <taxon>rosids</taxon>
        <taxon>fabids</taxon>
        <taxon>Rosales</taxon>
        <taxon>Rosaceae</taxon>
        <taxon>Amygdaloideae</taxon>
        <taxon>Maleae</taxon>
        <taxon>Malus</taxon>
    </lineage>
</organism>
<evidence type="ECO:0000313" key="2">
    <source>
        <dbReference type="EMBL" id="RXI08967.1"/>
    </source>
</evidence>
<keyword evidence="1" id="KW-0732">Signal</keyword>
<evidence type="ECO:0000313" key="3">
    <source>
        <dbReference type="Proteomes" id="UP000290289"/>
    </source>
</evidence>
<comment type="caution">
    <text evidence="2">The sequence shown here is derived from an EMBL/GenBank/DDBJ whole genome shotgun (WGS) entry which is preliminary data.</text>
</comment>
<name>A0A498KN52_MALDO</name>
<gene>
    <name evidence="2" type="ORF">DVH24_023111</name>
</gene>
<keyword evidence="3" id="KW-1185">Reference proteome</keyword>
<dbReference type="Proteomes" id="UP000290289">
    <property type="component" value="Chromosome 1"/>
</dbReference>
<feature type="signal peptide" evidence="1">
    <location>
        <begin position="1"/>
        <end position="24"/>
    </location>
</feature>
<feature type="chain" id="PRO_5019744898" description="LysM domain-containing protein" evidence="1">
    <location>
        <begin position="25"/>
        <end position="128"/>
    </location>
</feature>
<evidence type="ECO:0000256" key="1">
    <source>
        <dbReference type="SAM" id="SignalP"/>
    </source>
</evidence>
<reference evidence="2 3" key="1">
    <citation type="submission" date="2018-10" db="EMBL/GenBank/DDBJ databases">
        <title>A high-quality apple genome assembly.</title>
        <authorList>
            <person name="Hu J."/>
        </authorList>
    </citation>
    <scope>NUCLEOTIDE SEQUENCE [LARGE SCALE GENOMIC DNA]</scope>
    <source>
        <strain evidence="3">cv. HFTH1</strain>
        <tissue evidence="2">Young leaf</tissue>
    </source>
</reference>
<evidence type="ECO:0008006" key="4">
    <source>
        <dbReference type="Google" id="ProtNLM"/>
    </source>
</evidence>